<organism evidence="1">
    <name type="scientific">Gaeumannomyces tritici (strain R3-111a-1)</name>
    <name type="common">Wheat and barley take-all root rot fungus</name>
    <name type="synonym">Gaeumannomyces graminis var. tritici</name>
    <dbReference type="NCBI Taxonomy" id="644352"/>
    <lineage>
        <taxon>Eukaryota</taxon>
        <taxon>Fungi</taxon>
        <taxon>Dikarya</taxon>
        <taxon>Ascomycota</taxon>
        <taxon>Pezizomycotina</taxon>
        <taxon>Sordariomycetes</taxon>
        <taxon>Sordariomycetidae</taxon>
        <taxon>Magnaporthales</taxon>
        <taxon>Magnaporthaceae</taxon>
        <taxon>Gaeumannomyces</taxon>
    </lineage>
</organism>
<evidence type="ECO:0000313" key="2">
    <source>
        <dbReference type="EnsemblFungi" id="EJT69961"/>
    </source>
</evidence>
<reference evidence="1" key="2">
    <citation type="submission" date="2010-07" db="EMBL/GenBank/DDBJ databases">
        <authorList>
            <consortium name="The Broad Institute Genome Sequencing Platform"/>
            <consortium name="Broad Institute Genome Sequencing Center for Infectious Disease"/>
            <person name="Ma L.-J."/>
            <person name="Dead R."/>
            <person name="Young S."/>
            <person name="Zeng Q."/>
            <person name="Koehrsen M."/>
            <person name="Alvarado L."/>
            <person name="Berlin A."/>
            <person name="Chapman S.B."/>
            <person name="Chen Z."/>
            <person name="Freedman E."/>
            <person name="Gellesch M."/>
            <person name="Goldberg J."/>
            <person name="Griggs A."/>
            <person name="Gujja S."/>
            <person name="Heilman E.R."/>
            <person name="Heiman D."/>
            <person name="Hepburn T."/>
            <person name="Howarth C."/>
            <person name="Jen D."/>
            <person name="Larson L."/>
            <person name="Mehta T."/>
            <person name="Neiman D."/>
            <person name="Pearson M."/>
            <person name="Roberts A."/>
            <person name="Saif S."/>
            <person name="Shea T."/>
            <person name="Shenoy N."/>
            <person name="Sisk P."/>
            <person name="Stolte C."/>
            <person name="Sykes S."/>
            <person name="Walk T."/>
            <person name="White J."/>
            <person name="Yandava C."/>
            <person name="Haas B."/>
            <person name="Nusbaum C."/>
            <person name="Birren B."/>
        </authorList>
    </citation>
    <scope>NUCLEOTIDE SEQUENCE</scope>
    <source>
        <strain evidence="1">R3-111a-1</strain>
    </source>
</reference>
<sequence>MHDKKVEIDLWNLDISGMHGHVVGMAFGSRWAATMVQHWGRCALRITHGAVLNSPPK</sequence>
<keyword evidence="3" id="KW-1185">Reference proteome</keyword>
<reference evidence="1" key="3">
    <citation type="submission" date="2010-09" db="EMBL/GenBank/DDBJ databases">
        <title>Annotation of Gaeumannomyces graminis var. tritici R3-111a-1.</title>
        <authorList>
            <consortium name="The Broad Institute Genome Sequencing Platform"/>
            <person name="Ma L.-J."/>
            <person name="Dead R."/>
            <person name="Young S.K."/>
            <person name="Zeng Q."/>
            <person name="Gargeya S."/>
            <person name="Fitzgerald M."/>
            <person name="Haas B."/>
            <person name="Abouelleil A."/>
            <person name="Alvarado L."/>
            <person name="Arachchi H.M."/>
            <person name="Berlin A."/>
            <person name="Brown A."/>
            <person name="Chapman S.B."/>
            <person name="Chen Z."/>
            <person name="Dunbar C."/>
            <person name="Freedman E."/>
            <person name="Gearin G."/>
            <person name="Gellesch M."/>
            <person name="Goldberg J."/>
            <person name="Griggs A."/>
            <person name="Gujja S."/>
            <person name="Heiman D."/>
            <person name="Howarth C."/>
            <person name="Larson L."/>
            <person name="Lui A."/>
            <person name="MacDonald P.J.P."/>
            <person name="Mehta T."/>
            <person name="Montmayeur A."/>
            <person name="Murphy C."/>
            <person name="Neiman D."/>
            <person name="Pearson M."/>
            <person name="Priest M."/>
            <person name="Roberts A."/>
            <person name="Saif S."/>
            <person name="Shea T."/>
            <person name="Shenoy N."/>
            <person name="Sisk P."/>
            <person name="Stolte C."/>
            <person name="Sykes S."/>
            <person name="Yandava C."/>
            <person name="Wortman J."/>
            <person name="Nusbaum C."/>
            <person name="Birren B."/>
        </authorList>
    </citation>
    <scope>NUCLEOTIDE SEQUENCE</scope>
    <source>
        <strain evidence="1">R3-111a-1</strain>
    </source>
</reference>
<reference evidence="2" key="4">
    <citation type="journal article" date="2015" name="G3 (Bethesda)">
        <title>Genome sequences of three phytopathogenic species of the Magnaporthaceae family of fungi.</title>
        <authorList>
            <person name="Okagaki L.H."/>
            <person name="Nunes C.C."/>
            <person name="Sailsbery J."/>
            <person name="Clay B."/>
            <person name="Brown D."/>
            <person name="John T."/>
            <person name="Oh Y."/>
            <person name="Young N."/>
            <person name="Fitzgerald M."/>
            <person name="Haas B.J."/>
            <person name="Zeng Q."/>
            <person name="Young S."/>
            <person name="Adiconis X."/>
            <person name="Fan L."/>
            <person name="Levin J.Z."/>
            <person name="Mitchell T.K."/>
            <person name="Okubara P.A."/>
            <person name="Farman M.L."/>
            <person name="Kohn L.M."/>
            <person name="Birren B."/>
            <person name="Ma L.-J."/>
            <person name="Dean R.A."/>
        </authorList>
    </citation>
    <scope>NUCLEOTIDE SEQUENCE</scope>
    <source>
        <strain evidence="2">R3-111a-1</strain>
    </source>
</reference>
<reference evidence="3" key="1">
    <citation type="submission" date="2010-07" db="EMBL/GenBank/DDBJ databases">
        <title>The genome sequence of Gaeumannomyces graminis var. tritici strain R3-111a-1.</title>
        <authorList>
            <consortium name="The Broad Institute Genome Sequencing Platform"/>
            <person name="Ma L.-J."/>
            <person name="Dead R."/>
            <person name="Young S."/>
            <person name="Zeng Q."/>
            <person name="Koehrsen M."/>
            <person name="Alvarado L."/>
            <person name="Berlin A."/>
            <person name="Chapman S.B."/>
            <person name="Chen Z."/>
            <person name="Freedman E."/>
            <person name="Gellesch M."/>
            <person name="Goldberg J."/>
            <person name="Griggs A."/>
            <person name="Gujja S."/>
            <person name="Heilman E.R."/>
            <person name="Heiman D."/>
            <person name="Hepburn T."/>
            <person name="Howarth C."/>
            <person name="Jen D."/>
            <person name="Larson L."/>
            <person name="Mehta T."/>
            <person name="Neiman D."/>
            <person name="Pearson M."/>
            <person name="Roberts A."/>
            <person name="Saif S."/>
            <person name="Shea T."/>
            <person name="Shenoy N."/>
            <person name="Sisk P."/>
            <person name="Stolte C."/>
            <person name="Sykes S."/>
            <person name="Walk T."/>
            <person name="White J."/>
            <person name="Yandava C."/>
            <person name="Haas B."/>
            <person name="Nusbaum C."/>
            <person name="Birren B."/>
        </authorList>
    </citation>
    <scope>NUCLEOTIDE SEQUENCE [LARGE SCALE GENOMIC DNA]</scope>
    <source>
        <strain evidence="3">R3-111a-1</strain>
    </source>
</reference>
<proteinExistence type="predicted"/>
<gene>
    <name evidence="2" type="primary">20352596</name>
    <name evidence="1" type="ORF">GGTG_12138</name>
</gene>
<dbReference type="VEuPathDB" id="FungiDB:GGTG_12138"/>
<protein>
    <submittedName>
        <fullName evidence="1 2">Uncharacterized protein</fullName>
    </submittedName>
</protein>
<accession>J3PF59</accession>
<dbReference type="EnsemblFungi" id="EJT69961">
    <property type="protein sequence ID" value="EJT69961"/>
    <property type="gene ID" value="GGTG_12138"/>
</dbReference>
<dbReference type="GeneID" id="20352596"/>
<dbReference type="RefSeq" id="XP_009228295.1">
    <property type="nucleotide sequence ID" value="XM_009230031.1"/>
</dbReference>
<dbReference type="AlphaFoldDB" id="J3PF59"/>
<dbReference type="Proteomes" id="UP000006039">
    <property type="component" value="Unassembled WGS sequence"/>
</dbReference>
<evidence type="ECO:0000313" key="3">
    <source>
        <dbReference type="Proteomes" id="UP000006039"/>
    </source>
</evidence>
<dbReference type="EMBL" id="GL385402">
    <property type="protein sequence ID" value="EJT69961.1"/>
    <property type="molecule type" value="Genomic_DNA"/>
</dbReference>
<name>J3PF59_GAET3</name>
<dbReference type="HOGENOM" id="CLU_2996615_0_0_1"/>
<evidence type="ECO:0000313" key="1">
    <source>
        <dbReference type="EMBL" id="EJT69961.1"/>
    </source>
</evidence>
<reference evidence="2" key="5">
    <citation type="submission" date="2018-04" db="UniProtKB">
        <authorList>
            <consortium name="EnsemblFungi"/>
        </authorList>
    </citation>
    <scope>IDENTIFICATION</scope>
    <source>
        <strain evidence="2">R3-111a-1</strain>
    </source>
</reference>